<dbReference type="EMBL" id="CM002298">
    <property type="protein sequence ID" value="ESW05874.1"/>
    <property type="molecule type" value="Genomic_DNA"/>
</dbReference>
<evidence type="ECO:0000313" key="2">
    <source>
        <dbReference type="Proteomes" id="UP000000226"/>
    </source>
</evidence>
<dbReference type="Proteomes" id="UP000000226">
    <property type="component" value="Chromosome 11"/>
</dbReference>
<accession>V7AK11</accession>
<sequence length="66" mass="7877">MLFAPRKKLFRENFSEISCKPRLSSTETCEISPYFRQFLFWVRIALKRFTQVLPYAVLHPGKEARP</sequence>
<dbReference type="AlphaFoldDB" id="V7AK11"/>
<dbReference type="Gramene" id="ESW05874">
    <property type="protein sequence ID" value="ESW05874"/>
    <property type="gene ID" value="PHAVU_011G216800g"/>
</dbReference>
<protein>
    <submittedName>
        <fullName evidence="1">Uncharacterized protein</fullName>
    </submittedName>
</protein>
<reference evidence="2" key="1">
    <citation type="journal article" date="2014" name="Nat. Genet.">
        <title>A reference genome for common bean and genome-wide analysis of dual domestications.</title>
        <authorList>
            <person name="Schmutz J."/>
            <person name="McClean P.E."/>
            <person name="Mamidi S."/>
            <person name="Wu G.A."/>
            <person name="Cannon S.B."/>
            <person name="Grimwood J."/>
            <person name="Jenkins J."/>
            <person name="Shu S."/>
            <person name="Song Q."/>
            <person name="Chavarro C."/>
            <person name="Torres-Torres M."/>
            <person name="Geffroy V."/>
            <person name="Moghaddam S.M."/>
            <person name="Gao D."/>
            <person name="Abernathy B."/>
            <person name="Barry K."/>
            <person name="Blair M."/>
            <person name="Brick M.A."/>
            <person name="Chovatia M."/>
            <person name="Gepts P."/>
            <person name="Goodstein D.M."/>
            <person name="Gonzales M."/>
            <person name="Hellsten U."/>
            <person name="Hyten D.L."/>
            <person name="Jia G."/>
            <person name="Kelly J.D."/>
            <person name="Kudrna D."/>
            <person name="Lee R."/>
            <person name="Richard M.M."/>
            <person name="Miklas P.N."/>
            <person name="Osorno J.M."/>
            <person name="Rodrigues J."/>
            <person name="Thareau V."/>
            <person name="Urrea C.A."/>
            <person name="Wang M."/>
            <person name="Yu Y."/>
            <person name="Zhang M."/>
            <person name="Wing R.A."/>
            <person name="Cregan P.B."/>
            <person name="Rokhsar D.S."/>
            <person name="Jackson S.A."/>
        </authorList>
    </citation>
    <scope>NUCLEOTIDE SEQUENCE [LARGE SCALE GENOMIC DNA]</scope>
    <source>
        <strain evidence="2">cv. G19833</strain>
    </source>
</reference>
<keyword evidence="2" id="KW-1185">Reference proteome</keyword>
<organism evidence="1 2">
    <name type="scientific">Phaseolus vulgaris</name>
    <name type="common">Kidney bean</name>
    <name type="synonym">French bean</name>
    <dbReference type="NCBI Taxonomy" id="3885"/>
    <lineage>
        <taxon>Eukaryota</taxon>
        <taxon>Viridiplantae</taxon>
        <taxon>Streptophyta</taxon>
        <taxon>Embryophyta</taxon>
        <taxon>Tracheophyta</taxon>
        <taxon>Spermatophyta</taxon>
        <taxon>Magnoliopsida</taxon>
        <taxon>eudicotyledons</taxon>
        <taxon>Gunneridae</taxon>
        <taxon>Pentapetalae</taxon>
        <taxon>rosids</taxon>
        <taxon>fabids</taxon>
        <taxon>Fabales</taxon>
        <taxon>Fabaceae</taxon>
        <taxon>Papilionoideae</taxon>
        <taxon>50 kb inversion clade</taxon>
        <taxon>NPAAA clade</taxon>
        <taxon>indigoferoid/millettioid clade</taxon>
        <taxon>Phaseoleae</taxon>
        <taxon>Phaseolus</taxon>
    </lineage>
</organism>
<evidence type="ECO:0000313" key="1">
    <source>
        <dbReference type="EMBL" id="ESW05874.1"/>
    </source>
</evidence>
<proteinExistence type="predicted"/>
<name>V7AK11_PHAVU</name>
<gene>
    <name evidence="1" type="ORF">PHAVU_011G216800g</name>
</gene>